<feature type="transmembrane region" description="Helical" evidence="1">
    <location>
        <begin position="66"/>
        <end position="85"/>
    </location>
</feature>
<gene>
    <name evidence="3" type="ORF">D6U18_02325</name>
    <name evidence="2" type="ORF">RI536_07030</name>
</gene>
<keyword evidence="1" id="KW-0472">Membrane</keyword>
<dbReference type="EMBL" id="RDCJ01000027">
    <property type="protein sequence ID" value="RMW51187.1"/>
    <property type="molecule type" value="Genomic_DNA"/>
</dbReference>
<evidence type="ECO:0000313" key="3">
    <source>
        <dbReference type="EMBL" id="RMW51187.1"/>
    </source>
</evidence>
<keyword evidence="1" id="KW-0812">Transmembrane</keyword>
<comment type="caution">
    <text evidence="2">The sequence shown here is derived from an EMBL/GenBank/DDBJ whole genome shotgun (WGS) entry which is preliminary data.</text>
</comment>
<reference evidence="2" key="2">
    <citation type="submission" date="2023-08" db="EMBL/GenBank/DDBJ databases">
        <authorList>
            <person name="Page C.A."/>
            <person name="Perez-Diaz I.M."/>
        </authorList>
    </citation>
    <scope>NUCLEOTIDE SEQUENCE</scope>
    <source>
        <strain evidence="2">7.8.46</strain>
    </source>
</reference>
<evidence type="ECO:0000256" key="1">
    <source>
        <dbReference type="SAM" id="Phobius"/>
    </source>
</evidence>
<dbReference type="RefSeq" id="WP_101874239.1">
    <property type="nucleotide sequence ID" value="NZ_BOUG01000002.1"/>
</dbReference>
<feature type="transmembrane region" description="Helical" evidence="1">
    <location>
        <begin position="28"/>
        <end position="46"/>
    </location>
</feature>
<dbReference type="AlphaFoldDB" id="A0A2K9I4W3"/>
<reference evidence="3 4" key="1">
    <citation type="submission" date="2018-10" db="EMBL/GenBank/DDBJ databases">
        <title>Genome sequences of five Lactobacillus pentosus strains isolated from brines of traditionally fermented spanish-style green table olives and differences between them.</title>
        <authorList>
            <person name="Jimenez Diaz R."/>
        </authorList>
    </citation>
    <scope>NUCLEOTIDE SEQUENCE [LARGE SCALE GENOMIC DNA]</scope>
    <source>
        <strain evidence="3 4">IG10</strain>
    </source>
</reference>
<name>A0A2K9I4W3_LACPE</name>
<keyword evidence="1" id="KW-1133">Transmembrane helix</keyword>
<dbReference type="Proteomes" id="UP001267003">
    <property type="component" value="Unassembled WGS sequence"/>
</dbReference>
<feature type="transmembrane region" description="Helical" evidence="1">
    <location>
        <begin position="144"/>
        <end position="165"/>
    </location>
</feature>
<evidence type="ECO:0000313" key="4">
    <source>
        <dbReference type="Proteomes" id="UP000276249"/>
    </source>
</evidence>
<feature type="transmembrane region" description="Helical" evidence="1">
    <location>
        <begin position="97"/>
        <end position="128"/>
    </location>
</feature>
<dbReference type="EMBL" id="JAVLAQ010000001">
    <property type="protein sequence ID" value="MDT6989858.1"/>
    <property type="molecule type" value="Genomic_DNA"/>
</dbReference>
<protein>
    <submittedName>
        <fullName evidence="2">Uncharacterized protein</fullName>
    </submittedName>
</protein>
<evidence type="ECO:0000313" key="5">
    <source>
        <dbReference type="Proteomes" id="UP001267003"/>
    </source>
</evidence>
<dbReference type="KEGG" id="lpg:BB562_16020"/>
<proteinExistence type="predicted"/>
<dbReference type="Proteomes" id="UP000276249">
    <property type="component" value="Unassembled WGS sequence"/>
</dbReference>
<accession>A0A2K9I4W3</accession>
<sequence length="166" mass="18540">MTGALSKKIAHLIAEGFKITHLNLNRSYTAFTAILGIIPVAYFLYVLMNANQKSQSVIAALSSSPYATVMLIVALLDVVCAYTMWNFKKIILQHRDVFRSVMIVLTTIQLLLGNVILFVVGLACLYFSKHIPKQKFVKFNQVKAMLGVTSISYLFCLAIIIKLLVH</sequence>
<organism evidence="2 5">
    <name type="scientific">Lactiplantibacillus pentosus</name>
    <name type="common">Lactobacillus pentosus</name>
    <dbReference type="NCBI Taxonomy" id="1589"/>
    <lineage>
        <taxon>Bacteria</taxon>
        <taxon>Bacillati</taxon>
        <taxon>Bacillota</taxon>
        <taxon>Bacilli</taxon>
        <taxon>Lactobacillales</taxon>
        <taxon>Lactobacillaceae</taxon>
        <taxon>Lactiplantibacillus</taxon>
    </lineage>
</organism>
<evidence type="ECO:0000313" key="2">
    <source>
        <dbReference type="EMBL" id="MDT6989858.1"/>
    </source>
</evidence>